<organism evidence="2 3">
    <name type="scientific">Elizabethkingia meningoseptica</name>
    <name type="common">Chryseobacterium meningosepticum</name>
    <dbReference type="NCBI Taxonomy" id="238"/>
    <lineage>
        <taxon>Bacteria</taxon>
        <taxon>Pseudomonadati</taxon>
        <taxon>Bacteroidota</taxon>
        <taxon>Flavobacteriia</taxon>
        <taxon>Flavobacteriales</taxon>
        <taxon>Weeksellaceae</taxon>
        <taxon>Elizabethkingia</taxon>
    </lineage>
</organism>
<dbReference type="EMBL" id="MPOG01000014">
    <property type="protein sequence ID" value="OOH94465.1"/>
    <property type="molecule type" value="Genomic_DNA"/>
</dbReference>
<dbReference type="Proteomes" id="UP000188947">
    <property type="component" value="Unassembled WGS sequence"/>
</dbReference>
<sequence length="460" mass="50768">MKKHYLLASIAIFTVSQGQSLKMDSVKSNIPPPLTVTASDAPPPKLKFFQKEWTKKSVAPSILFIASAATWGQKEQIREGRNRYLPNFKVPYDDYLQYAPAAAVYGLKLAGVKGRNNIGRATLSYATSLAIMAILVNSIKYTARVERPDGSKRNSFPSGHAAMAFTNAAFLDKEYGLVNPAYSIGGYSAATFTGMGRALNNRHWLPDILAGAGIGILSTELGYFFIDKIFKNKGDNLGLLSRIEGNGNPSFLALKSGAAIATTNFLKESELSDRKTVGFEAGLEGAYFFNKNWGIGADLNFASFPVRELHLKTDDPELEALDVQTQSLGFLNLMAGPYFAYDISDKWQVMLKTTVGYSKAANGKVYLKDDDPAATQHYYNVASYRPSKSIMTSSGISLTYKLTPQLGLTAYSDFRFTKSKIQYHFNDIVENDDELNHDFNFSSNENISYMTLGLKLTAYF</sequence>
<evidence type="ECO:0000259" key="1">
    <source>
        <dbReference type="SMART" id="SM00014"/>
    </source>
</evidence>
<gene>
    <name evidence="2" type="ORF">BMF97_14055</name>
</gene>
<dbReference type="InterPro" id="IPR036938">
    <property type="entry name" value="PAP2/HPO_sf"/>
</dbReference>
<dbReference type="InterPro" id="IPR000326">
    <property type="entry name" value="PAP2/HPO"/>
</dbReference>
<dbReference type="PANTHER" id="PTHR14969:SF13">
    <property type="entry name" value="AT30094P"/>
    <property type="match status" value="1"/>
</dbReference>
<feature type="domain" description="Phosphatidic acid phosphatase type 2/haloperoxidase" evidence="1">
    <location>
        <begin position="123"/>
        <end position="223"/>
    </location>
</feature>
<dbReference type="AlphaFoldDB" id="A0A1V3TYI8"/>
<dbReference type="Pfam" id="PF01569">
    <property type="entry name" value="PAP2"/>
    <property type="match status" value="1"/>
</dbReference>
<dbReference type="STRING" id="238.BBD35_13375"/>
<evidence type="ECO:0000313" key="3">
    <source>
        <dbReference type="Proteomes" id="UP000188947"/>
    </source>
</evidence>
<dbReference type="SUPFAM" id="SSF48317">
    <property type="entry name" value="Acid phosphatase/Vanadium-dependent haloperoxidase"/>
    <property type="match status" value="1"/>
</dbReference>
<reference evidence="2 3" key="1">
    <citation type="submission" date="2016-11" db="EMBL/GenBank/DDBJ databases">
        <title>Genome sequence and comparative genomic analysis of clinical strain Elizabethkingia meningoseptica 61421 PRCM.</title>
        <authorList>
            <person name="Wang M."/>
            <person name="Hu S."/>
            <person name="Cao L."/>
            <person name="Jiang T."/>
            <person name="Zhou Y."/>
            <person name="Ming D."/>
        </authorList>
    </citation>
    <scope>NUCLEOTIDE SEQUENCE [LARGE SCALE GENOMIC DNA]</scope>
    <source>
        <strain evidence="2 3">61421 PRCM</strain>
    </source>
</reference>
<protein>
    <submittedName>
        <fullName evidence="2">Phosphatidic acid phosphatase</fullName>
    </submittedName>
</protein>
<proteinExistence type="predicted"/>
<comment type="caution">
    <text evidence="2">The sequence shown here is derived from an EMBL/GenBank/DDBJ whole genome shotgun (WGS) entry which is preliminary data.</text>
</comment>
<dbReference type="eggNOG" id="COG0671">
    <property type="taxonomic scope" value="Bacteria"/>
</dbReference>
<dbReference type="GeneID" id="48542440"/>
<evidence type="ECO:0000313" key="2">
    <source>
        <dbReference type="EMBL" id="OOH94465.1"/>
    </source>
</evidence>
<dbReference type="SMART" id="SM00014">
    <property type="entry name" value="acidPPc"/>
    <property type="match status" value="1"/>
</dbReference>
<dbReference type="PANTHER" id="PTHR14969">
    <property type="entry name" value="SPHINGOSINE-1-PHOSPHATE PHOSPHOHYDROLASE"/>
    <property type="match status" value="1"/>
</dbReference>
<dbReference type="OrthoDB" id="9773582at2"/>
<dbReference type="CDD" id="cd03394">
    <property type="entry name" value="PAP2_like_5"/>
    <property type="match status" value="1"/>
</dbReference>
<dbReference type="RefSeq" id="WP_016200555.1">
    <property type="nucleotide sequence ID" value="NZ_CP014338.1"/>
</dbReference>
<dbReference type="KEGG" id="emg:BBD33_11055"/>
<accession>A0A1V3TYI8</accession>
<keyword evidence="3" id="KW-1185">Reference proteome</keyword>
<name>A0A1V3TYI8_ELIME</name>
<dbReference type="Gene3D" id="1.20.144.10">
    <property type="entry name" value="Phosphatidic acid phosphatase type 2/haloperoxidase"/>
    <property type="match status" value="1"/>
</dbReference>